<sequence>MIKRFLFLAMMLGAMALTTGCAVNRATANLMPGADLSTVKSVYVVKEPKDDRGVGELIQANFAKRGYKADIGPEQAKPYKSDAVVTYIDKWMWDITMYLLELTITVRDKNELPLATGNSLHTSLTRKSPPDMVDEVVTNIVNAKPTK</sequence>
<gene>
    <name evidence="2" type="ORF">RXV79_06760</name>
</gene>
<keyword evidence="3" id="KW-1185">Reference proteome</keyword>
<proteinExistence type="predicted"/>
<reference evidence="2 3" key="1">
    <citation type="submission" date="2023-10" db="EMBL/GenBank/DDBJ databases">
        <title>Bacteria for the degradation of biodegradable plastic PBAT(Polybutylene adipate terephthalate).</title>
        <authorList>
            <person name="Weon H.-Y."/>
            <person name="Yeon J."/>
        </authorList>
    </citation>
    <scope>NUCLEOTIDE SEQUENCE [LARGE SCALE GENOMIC DNA]</scope>
    <source>
        <strain evidence="2 3">SBD 7-3</strain>
    </source>
</reference>
<dbReference type="Proteomes" id="UP001303946">
    <property type="component" value="Chromosome"/>
</dbReference>
<protein>
    <recommendedName>
        <fullName evidence="4">DUF4136 domain-containing protein</fullName>
    </recommendedName>
</protein>
<evidence type="ECO:0000256" key="1">
    <source>
        <dbReference type="SAM" id="SignalP"/>
    </source>
</evidence>
<name>A0ABZ0CXR6_9BURK</name>
<evidence type="ECO:0008006" key="4">
    <source>
        <dbReference type="Google" id="ProtNLM"/>
    </source>
</evidence>
<feature type="chain" id="PRO_5045623757" description="DUF4136 domain-containing protein" evidence="1">
    <location>
        <begin position="17"/>
        <end position="147"/>
    </location>
</feature>
<feature type="signal peptide" evidence="1">
    <location>
        <begin position="1"/>
        <end position="16"/>
    </location>
</feature>
<dbReference type="EMBL" id="CP136336">
    <property type="protein sequence ID" value="WOB09759.1"/>
    <property type="molecule type" value="Genomic_DNA"/>
</dbReference>
<evidence type="ECO:0000313" key="3">
    <source>
        <dbReference type="Proteomes" id="UP001303946"/>
    </source>
</evidence>
<dbReference type="PROSITE" id="PS51257">
    <property type="entry name" value="PROKAR_LIPOPROTEIN"/>
    <property type="match status" value="1"/>
</dbReference>
<accession>A0ABZ0CXR6</accession>
<dbReference type="RefSeq" id="WP_316702634.1">
    <property type="nucleotide sequence ID" value="NZ_CP136336.1"/>
</dbReference>
<organism evidence="2 3">
    <name type="scientific">Piscinibacter gummiphilus</name>
    <dbReference type="NCBI Taxonomy" id="946333"/>
    <lineage>
        <taxon>Bacteria</taxon>
        <taxon>Pseudomonadati</taxon>
        <taxon>Pseudomonadota</taxon>
        <taxon>Betaproteobacteria</taxon>
        <taxon>Burkholderiales</taxon>
        <taxon>Sphaerotilaceae</taxon>
        <taxon>Piscinibacter</taxon>
    </lineage>
</organism>
<keyword evidence="1" id="KW-0732">Signal</keyword>
<evidence type="ECO:0000313" key="2">
    <source>
        <dbReference type="EMBL" id="WOB09759.1"/>
    </source>
</evidence>